<evidence type="ECO:0000256" key="9">
    <source>
        <dbReference type="SAM" id="Phobius"/>
    </source>
</evidence>
<dbReference type="PROSITE" id="PS50110">
    <property type="entry name" value="RESPONSE_REGULATORY"/>
    <property type="match status" value="1"/>
</dbReference>
<evidence type="ECO:0000259" key="12">
    <source>
        <dbReference type="PROSITE" id="PS50885"/>
    </source>
</evidence>
<keyword evidence="4 7" id="KW-0597">Phosphoprotein</keyword>
<accession>A0A1F6T375</accession>
<dbReference type="SUPFAM" id="SSF158472">
    <property type="entry name" value="HAMP domain-like"/>
    <property type="match status" value="1"/>
</dbReference>
<evidence type="ECO:0000256" key="4">
    <source>
        <dbReference type="ARBA" id="ARBA00022553"/>
    </source>
</evidence>
<sequence length="646" mass="69996">MKKENINLRVLLLALVPALTIALLLSVYFARGRLADLERSLSERGLSIARQLAPAAEFGVFSGNKEVLNQLSAAVAREMDVIAVSVYDAGGNILAQSGNATIPMAHDMLLPAPRQSDENAGRTLVSSAPIIQSRVELEEFFNVANAQGDAARQPAPAKILGRVYVAVSTATLTAQRRRLFIETLAITLMVLAANIFLALRMSRNVSRPLTKLTEVVDRLAHGDLDPRVIPDSDGVLRTLEDGVNIMAAALKSAHADLERRIADATLELEQKKEDAERANQAKSRFLAVASHDLRQPMHALGLFVASLQEKPLPEDVRRVVSQIDRSVFAMQDLLDALLDISRLDAGVVTPGISDFSVNRLLAAIQANFAPVAHDKGLEFHLLPCSDVVRSDPILLERILINLVSNALRYTAHGRIVLGCRRHGHFLSIEVWDSGCGISADQQTHVFEEFYRAPGAGKESERGLGLGLAIVDRLARLLGHRIELRSVPGKGSMFAVSVVRIHEAEELSEPAPVEAIGAGFGEATVMVIDDDPLALNATRELLESWGCRVLIAESGVAAQAQLAALDDDFPKLFVCDYGLGRDETGVQLLDRLRQRYGDAVRAILVSGDTSAEALRAANAAGYLILPQYPGHSIKPLGVLRTFRVTDT</sequence>
<dbReference type="Pfam" id="PF02518">
    <property type="entry name" value="HATPase_c"/>
    <property type="match status" value="1"/>
</dbReference>
<dbReference type="InterPro" id="IPR036890">
    <property type="entry name" value="HATPase_C_sf"/>
</dbReference>
<dbReference type="Gene3D" id="3.40.50.2300">
    <property type="match status" value="1"/>
</dbReference>
<dbReference type="InterPro" id="IPR019247">
    <property type="entry name" value="Histidine_kinase_BarA_N"/>
</dbReference>
<dbReference type="InterPro" id="IPR003594">
    <property type="entry name" value="HATPase_dom"/>
</dbReference>
<feature type="transmembrane region" description="Helical" evidence="9">
    <location>
        <begin position="6"/>
        <end position="30"/>
    </location>
</feature>
<comment type="catalytic activity">
    <reaction evidence="1">
        <text>ATP + protein L-histidine = ADP + protein N-phospho-L-histidine.</text>
        <dbReference type="EC" id="2.7.13.3"/>
    </reaction>
</comment>
<dbReference type="CDD" id="cd00156">
    <property type="entry name" value="REC"/>
    <property type="match status" value="1"/>
</dbReference>
<feature type="coiled-coil region" evidence="8">
    <location>
        <begin position="247"/>
        <end position="281"/>
    </location>
</feature>
<feature type="domain" description="Response regulatory" evidence="11">
    <location>
        <begin position="523"/>
        <end position="639"/>
    </location>
</feature>
<dbReference type="Gene3D" id="1.10.287.130">
    <property type="match status" value="1"/>
</dbReference>
<evidence type="ECO:0000256" key="7">
    <source>
        <dbReference type="PROSITE-ProRule" id="PRU00169"/>
    </source>
</evidence>
<dbReference type="Pfam" id="PF00512">
    <property type="entry name" value="HisKA"/>
    <property type="match status" value="1"/>
</dbReference>
<organism evidence="13 14">
    <name type="scientific">Candidatus Muproteobacteria bacterium RBG_16_62_13</name>
    <dbReference type="NCBI Taxonomy" id="1817756"/>
    <lineage>
        <taxon>Bacteria</taxon>
        <taxon>Pseudomonadati</taxon>
        <taxon>Pseudomonadota</taxon>
        <taxon>Candidatus Muproteobacteria</taxon>
    </lineage>
</organism>
<dbReference type="SUPFAM" id="SSF55874">
    <property type="entry name" value="ATPase domain of HSP90 chaperone/DNA topoisomerase II/histidine kinase"/>
    <property type="match status" value="1"/>
</dbReference>
<dbReference type="InterPro" id="IPR003660">
    <property type="entry name" value="HAMP_dom"/>
</dbReference>
<dbReference type="Pfam" id="PF00672">
    <property type="entry name" value="HAMP"/>
    <property type="match status" value="1"/>
</dbReference>
<dbReference type="Gene3D" id="6.10.340.10">
    <property type="match status" value="1"/>
</dbReference>
<dbReference type="InterPro" id="IPR004358">
    <property type="entry name" value="Sig_transdc_His_kin-like_C"/>
</dbReference>
<dbReference type="CDD" id="cd00075">
    <property type="entry name" value="HATPase"/>
    <property type="match status" value="1"/>
</dbReference>
<dbReference type="CDD" id="cd00082">
    <property type="entry name" value="HisKA"/>
    <property type="match status" value="1"/>
</dbReference>
<feature type="modified residue" description="4-aspartylphosphate" evidence="7">
    <location>
        <position position="575"/>
    </location>
</feature>
<feature type="domain" description="HAMP" evidence="12">
    <location>
        <begin position="203"/>
        <end position="255"/>
    </location>
</feature>
<comment type="caution">
    <text evidence="13">The sequence shown here is derived from an EMBL/GenBank/DDBJ whole genome shotgun (WGS) entry which is preliminary data.</text>
</comment>
<evidence type="ECO:0000256" key="6">
    <source>
        <dbReference type="ARBA" id="ARBA00022777"/>
    </source>
</evidence>
<dbReference type="GO" id="GO:0009927">
    <property type="term" value="F:histidine phosphotransfer kinase activity"/>
    <property type="evidence" value="ECO:0007669"/>
    <property type="project" value="TreeGrafter"/>
</dbReference>
<dbReference type="CDD" id="cd06225">
    <property type="entry name" value="HAMP"/>
    <property type="match status" value="1"/>
</dbReference>
<keyword evidence="6" id="KW-0418">Kinase</keyword>
<keyword evidence="9" id="KW-0472">Membrane</keyword>
<dbReference type="SMART" id="SM00304">
    <property type="entry name" value="HAMP"/>
    <property type="match status" value="1"/>
</dbReference>
<keyword evidence="8" id="KW-0175">Coiled coil</keyword>
<dbReference type="SUPFAM" id="SSF52172">
    <property type="entry name" value="CheY-like"/>
    <property type="match status" value="1"/>
</dbReference>
<evidence type="ECO:0000256" key="8">
    <source>
        <dbReference type="SAM" id="Coils"/>
    </source>
</evidence>
<dbReference type="InterPro" id="IPR011006">
    <property type="entry name" value="CheY-like_superfamily"/>
</dbReference>
<feature type="transmembrane region" description="Helical" evidence="9">
    <location>
        <begin position="179"/>
        <end position="199"/>
    </location>
</feature>
<dbReference type="InterPro" id="IPR001789">
    <property type="entry name" value="Sig_transdc_resp-reg_receiver"/>
</dbReference>
<evidence type="ECO:0000256" key="5">
    <source>
        <dbReference type="ARBA" id="ARBA00022679"/>
    </source>
</evidence>
<dbReference type="Gene3D" id="3.30.565.10">
    <property type="entry name" value="Histidine kinase-like ATPase, C-terminal domain"/>
    <property type="match status" value="1"/>
</dbReference>
<dbReference type="Pfam" id="PF00072">
    <property type="entry name" value="Response_reg"/>
    <property type="match status" value="1"/>
</dbReference>
<dbReference type="SMART" id="SM00387">
    <property type="entry name" value="HATPase_c"/>
    <property type="match status" value="1"/>
</dbReference>
<dbReference type="SMART" id="SM00388">
    <property type="entry name" value="HisKA"/>
    <property type="match status" value="1"/>
</dbReference>
<evidence type="ECO:0000313" key="13">
    <source>
        <dbReference type="EMBL" id="OGI39620.1"/>
    </source>
</evidence>
<evidence type="ECO:0000256" key="3">
    <source>
        <dbReference type="ARBA" id="ARBA00012438"/>
    </source>
</evidence>
<dbReference type="EC" id="2.7.13.3" evidence="3"/>
<dbReference type="GO" id="GO:0005886">
    <property type="term" value="C:plasma membrane"/>
    <property type="evidence" value="ECO:0007669"/>
    <property type="project" value="TreeGrafter"/>
</dbReference>
<dbReference type="InterPro" id="IPR003661">
    <property type="entry name" value="HisK_dim/P_dom"/>
</dbReference>
<protein>
    <recommendedName>
        <fullName evidence="3">histidine kinase</fullName>
        <ecNumber evidence="3">2.7.13.3</ecNumber>
    </recommendedName>
</protein>
<dbReference type="EMBL" id="MFSQ01000093">
    <property type="protein sequence ID" value="OGI39620.1"/>
    <property type="molecule type" value="Genomic_DNA"/>
</dbReference>
<dbReference type="Proteomes" id="UP000178379">
    <property type="component" value="Unassembled WGS sequence"/>
</dbReference>
<dbReference type="Pfam" id="PF09984">
    <property type="entry name" value="sCache_4"/>
    <property type="match status" value="1"/>
</dbReference>
<dbReference type="FunFam" id="3.30.565.10:FF:000049">
    <property type="entry name" value="Two-component sensor histidine kinase"/>
    <property type="match status" value="1"/>
</dbReference>
<dbReference type="SMART" id="SM00448">
    <property type="entry name" value="REC"/>
    <property type="match status" value="1"/>
</dbReference>
<keyword evidence="9" id="KW-1133">Transmembrane helix</keyword>
<proteinExistence type="predicted"/>
<evidence type="ECO:0000313" key="14">
    <source>
        <dbReference type="Proteomes" id="UP000178379"/>
    </source>
</evidence>
<dbReference type="PANTHER" id="PTHR43047">
    <property type="entry name" value="TWO-COMPONENT HISTIDINE PROTEIN KINASE"/>
    <property type="match status" value="1"/>
</dbReference>
<dbReference type="PANTHER" id="PTHR43047:SF9">
    <property type="entry name" value="HISTIDINE KINASE"/>
    <property type="match status" value="1"/>
</dbReference>
<feature type="non-terminal residue" evidence="13">
    <location>
        <position position="646"/>
    </location>
</feature>
<reference evidence="13 14" key="1">
    <citation type="journal article" date="2016" name="Nat. Commun.">
        <title>Thousands of microbial genomes shed light on interconnected biogeochemical processes in an aquifer system.</title>
        <authorList>
            <person name="Anantharaman K."/>
            <person name="Brown C.T."/>
            <person name="Hug L.A."/>
            <person name="Sharon I."/>
            <person name="Castelle C.J."/>
            <person name="Probst A.J."/>
            <person name="Thomas B.C."/>
            <person name="Singh A."/>
            <person name="Wilkins M.J."/>
            <person name="Karaoz U."/>
            <person name="Brodie E.L."/>
            <person name="Williams K.H."/>
            <person name="Hubbard S.S."/>
            <person name="Banfield J.F."/>
        </authorList>
    </citation>
    <scope>NUCLEOTIDE SEQUENCE [LARGE SCALE GENOMIC DNA]</scope>
</reference>
<gene>
    <name evidence="13" type="ORF">A2140_06215</name>
</gene>
<dbReference type="InterPro" id="IPR036097">
    <property type="entry name" value="HisK_dim/P_sf"/>
</dbReference>
<name>A0A1F6T375_9PROT</name>
<evidence type="ECO:0000259" key="10">
    <source>
        <dbReference type="PROSITE" id="PS50109"/>
    </source>
</evidence>
<evidence type="ECO:0000256" key="1">
    <source>
        <dbReference type="ARBA" id="ARBA00000085"/>
    </source>
</evidence>
<dbReference type="GO" id="GO:0000155">
    <property type="term" value="F:phosphorelay sensor kinase activity"/>
    <property type="evidence" value="ECO:0007669"/>
    <property type="project" value="InterPro"/>
</dbReference>
<feature type="domain" description="Histidine kinase" evidence="10">
    <location>
        <begin position="288"/>
        <end position="501"/>
    </location>
</feature>
<dbReference type="PRINTS" id="PR00344">
    <property type="entry name" value="BCTRLSENSOR"/>
</dbReference>
<dbReference type="InterPro" id="IPR005467">
    <property type="entry name" value="His_kinase_dom"/>
</dbReference>
<dbReference type="PROSITE" id="PS50109">
    <property type="entry name" value="HIS_KIN"/>
    <property type="match status" value="1"/>
</dbReference>
<keyword evidence="9" id="KW-0812">Transmembrane</keyword>
<evidence type="ECO:0000256" key="2">
    <source>
        <dbReference type="ARBA" id="ARBA00004370"/>
    </source>
</evidence>
<evidence type="ECO:0000259" key="11">
    <source>
        <dbReference type="PROSITE" id="PS50110"/>
    </source>
</evidence>
<dbReference type="AlphaFoldDB" id="A0A1F6T375"/>
<dbReference type="STRING" id="1817756.A2140_06215"/>
<dbReference type="SUPFAM" id="SSF47384">
    <property type="entry name" value="Homodimeric domain of signal transducing histidine kinase"/>
    <property type="match status" value="1"/>
</dbReference>
<keyword evidence="5" id="KW-0808">Transferase</keyword>
<comment type="subcellular location">
    <subcellularLocation>
        <location evidence="2">Membrane</location>
    </subcellularLocation>
</comment>
<dbReference type="PROSITE" id="PS50885">
    <property type="entry name" value="HAMP"/>
    <property type="match status" value="1"/>
</dbReference>